<dbReference type="InterPro" id="IPR050129">
    <property type="entry name" value="Zn_alcohol_dh"/>
</dbReference>
<organism evidence="4 5">
    <name type="scientific">Paraburkholderia gardini</name>
    <dbReference type="NCBI Taxonomy" id="2823469"/>
    <lineage>
        <taxon>Bacteria</taxon>
        <taxon>Pseudomonadati</taxon>
        <taxon>Pseudomonadota</taxon>
        <taxon>Betaproteobacteria</taxon>
        <taxon>Burkholderiales</taxon>
        <taxon>Burkholderiaceae</taxon>
        <taxon>Paraburkholderia</taxon>
    </lineage>
</organism>
<dbReference type="SMART" id="SM00829">
    <property type="entry name" value="PKS_ER"/>
    <property type="match status" value="1"/>
</dbReference>
<accession>A0ABN7QNZ1</accession>
<dbReference type="InterPro" id="IPR011032">
    <property type="entry name" value="GroES-like_sf"/>
</dbReference>
<protein>
    <submittedName>
        <fullName evidence="4">Alcohol dehydrogenase</fullName>
        <ecNumber evidence="4">1.1.1.1</ecNumber>
    </submittedName>
</protein>
<proteinExistence type="predicted"/>
<sequence>MPSKMMRAARMHAVGQPMQIDMIERPVPQATDVVVEVKACGMVPNLGNVLANWPAWCPHLPQPDLPAVFGLDPAGVIVEVGSQVVGLQPGDRVYVNPVRACGSCPACLSDNRVACEYFVFNGYFGFSKEKSQTIYDLYPHGGFCEYMGAPQSAIIKLADNMSFEEAARLGYMGTAYSALRKFGHLAGKSLIINGVSGTLGLSATLFALAMGASRIFGTGRNHTLLERVRALAPNRIEVFSTEDGSISDWVRTRTDGHGAHFMVDTLGAAVSLDIFDDAMHGVARGGTIVNIGGTVGKLAIDMKWLMDNSMKLIGSAWFTSTEGYDIVEMLRSQTIDLSILQHEVAKLDDINRAISGIGARHGGFSNYVIVP</sequence>
<dbReference type="SUPFAM" id="SSF51735">
    <property type="entry name" value="NAD(P)-binding Rossmann-fold domains"/>
    <property type="match status" value="1"/>
</dbReference>
<dbReference type="PANTHER" id="PTHR43401:SF5">
    <property type="entry name" value="ALCOHOL DEHYDROGENASE-RELATED"/>
    <property type="match status" value="1"/>
</dbReference>
<dbReference type="Gene3D" id="3.90.180.10">
    <property type="entry name" value="Medium-chain alcohol dehydrogenases, catalytic domain"/>
    <property type="match status" value="1"/>
</dbReference>
<dbReference type="EMBL" id="CAJQYY010000025">
    <property type="protein sequence ID" value="CAG4913733.1"/>
    <property type="molecule type" value="Genomic_DNA"/>
</dbReference>
<keyword evidence="2" id="KW-0472">Membrane</keyword>
<comment type="caution">
    <text evidence="4">The sequence shown here is derived from an EMBL/GenBank/DDBJ whole genome shotgun (WGS) entry which is preliminary data.</text>
</comment>
<dbReference type="RefSeq" id="WP_228981493.1">
    <property type="nucleotide sequence ID" value="NZ_CAJQYY010000025.1"/>
</dbReference>
<dbReference type="EC" id="1.1.1.1" evidence="4"/>
<evidence type="ECO:0000313" key="4">
    <source>
        <dbReference type="EMBL" id="CAG4913733.1"/>
    </source>
</evidence>
<dbReference type="InterPro" id="IPR036291">
    <property type="entry name" value="NAD(P)-bd_dom_sf"/>
</dbReference>
<evidence type="ECO:0000256" key="2">
    <source>
        <dbReference type="SAM" id="Phobius"/>
    </source>
</evidence>
<evidence type="ECO:0000256" key="1">
    <source>
        <dbReference type="ARBA" id="ARBA00023002"/>
    </source>
</evidence>
<feature type="domain" description="Enoyl reductase (ER)" evidence="3">
    <location>
        <begin position="15"/>
        <end position="361"/>
    </location>
</feature>
<dbReference type="InterPro" id="IPR020843">
    <property type="entry name" value="ER"/>
</dbReference>
<reference evidence="4 5" key="1">
    <citation type="submission" date="2021-04" db="EMBL/GenBank/DDBJ databases">
        <authorList>
            <person name="Vanwijnsberghe S."/>
        </authorList>
    </citation>
    <scope>NUCLEOTIDE SEQUENCE [LARGE SCALE GENOMIC DNA]</scope>
    <source>
        <strain evidence="4 5">LMG 32171</strain>
    </source>
</reference>
<dbReference type="InterPro" id="IPR013154">
    <property type="entry name" value="ADH-like_N"/>
</dbReference>
<dbReference type="Pfam" id="PF00107">
    <property type="entry name" value="ADH_zinc_N"/>
    <property type="match status" value="1"/>
</dbReference>
<keyword evidence="2" id="KW-0812">Transmembrane</keyword>
<evidence type="ECO:0000259" key="3">
    <source>
        <dbReference type="SMART" id="SM00829"/>
    </source>
</evidence>
<dbReference type="PANTHER" id="PTHR43401">
    <property type="entry name" value="L-THREONINE 3-DEHYDROGENASE"/>
    <property type="match status" value="1"/>
</dbReference>
<dbReference type="SUPFAM" id="SSF50129">
    <property type="entry name" value="GroES-like"/>
    <property type="match status" value="1"/>
</dbReference>
<dbReference type="InterPro" id="IPR013149">
    <property type="entry name" value="ADH-like_C"/>
</dbReference>
<gene>
    <name evidence="4" type="primary">adhT_2</name>
    <name evidence="4" type="ORF">R54767_04031</name>
</gene>
<dbReference type="Gene3D" id="3.40.50.720">
    <property type="entry name" value="NAD(P)-binding Rossmann-like Domain"/>
    <property type="match status" value="1"/>
</dbReference>
<evidence type="ECO:0000313" key="5">
    <source>
        <dbReference type="Proteomes" id="UP000789752"/>
    </source>
</evidence>
<dbReference type="Proteomes" id="UP000789752">
    <property type="component" value="Unassembled WGS sequence"/>
</dbReference>
<keyword evidence="5" id="KW-1185">Reference proteome</keyword>
<name>A0ABN7QNZ1_9BURK</name>
<dbReference type="Pfam" id="PF08240">
    <property type="entry name" value="ADH_N"/>
    <property type="match status" value="1"/>
</dbReference>
<feature type="transmembrane region" description="Helical" evidence="2">
    <location>
        <begin position="190"/>
        <end position="212"/>
    </location>
</feature>
<keyword evidence="1 4" id="KW-0560">Oxidoreductase</keyword>
<dbReference type="GO" id="GO:0004022">
    <property type="term" value="F:alcohol dehydrogenase (NAD+) activity"/>
    <property type="evidence" value="ECO:0007669"/>
    <property type="project" value="UniProtKB-EC"/>
</dbReference>
<keyword evidence="2" id="KW-1133">Transmembrane helix</keyword>